<protein>
    <submittedName>
        <fullName evidence="6">Cyclopropane-fatty-acyl-phospholipid synthase</fullName>
    </submittedName>
</protein>
<keyword evidence="3" id="KW-0808">Transferase</keyword>
<reference evidence="6 7" key="1">
    <citation type="submission" date="2017-10" db="EMBL/GenBank/DDBJ databases">
        <title>Comparative genomics between pathogenic Norcardia.</title>
        <authorList>
            <person name="Zeng L."/>
        </authorList>
    </citation>
    <scope>NUCLEOTIDE SEQUENCE [LARGE SCALE GENOMIC DNA]</scope>
    <source>
        <strain evidence="6 7">NC_YFY_NT001</strain>
    </source>
</reference>
<dbReference type="PANTHER" id="PTHR43667">
    <property type="entry name" value="CYCLOPROPANE-FATTY-ACYL-PHOSPHOLIPID SYNTHASE"/>
    <property type="match status" value="1"/>
</dbReference>
<accession>A0A291RPY3</accession>
<keyword evidence="5" id="KW-0443">Lipid metabolism</keyword>
<dbReference type="GO" id="GO:0008610">
    <property type="term" value="P:lipid biosynthetic process"/>
    <property type="evidence" value="ECO:0007669"/>
    <property type="project" value="InterPro"/>
</dbReference>
<dbReference type="KEGG" id="ntp:CRH09_27265"/>
<dbReference type="InterPro" id="IPR050723">
    <property type="entry name" value="CFA/CMAS"/>
</dbReference>
<keyword evidence="2" id="KW-0489">Methyltransferase</keyword>
<evidence type="ECO:0000256" key="3">
    <source>
        <dbReference type="ARBA" id="ARBA00022679"/>
    </source>
</evidence>
<comment type="similarity">
    <text evidence="1">Belongs to the CFA/CMAS family.</text>
</comment>
<dbReference type="RefSeq" id="WP_098696361.1">
    <property type="nucleotide sequence ID" value="NZ_CP023778.1"/>
</dbReference>
<dbReference type="PANTHER" id="PTHR43667:SF1">
    <property type="entry name" value="CYCLOPROPANE-FATTY-ACYL-PHOSPHOLIPID SYNTHASE"/>
    <property type="match status" value="1"/>
</dbReference>
<evidence type="ECO:0000256" key="5">
    <source>
        <dbReference type="ARBA" id="ARBA00023098"/>
    </source>
</evidence>
<dbReference type="Gene3D" id="3.40.50.150">
    <property type="entry name" value="Vaccinia Virus protein VP39"/>
    <property type="match status" value="1"/>
</dbReference>
<dbReference type="InterPro" id="IPR003333">
    <property type="entry name" value="CMAS"/>
</dbReference>
<dbReference type="CDD" id="cd02440">
    <property type="entry name" value="AdoMet_MTases"/>
    <property type="match status" value="1"/>
</dbReference>
<dbReference type="EMBL" id="CP023778">
    <property type="protein sequence ID" value="ATL69328.1"/>
    <property type="molecule type" value="Genomic_DNA"/>
</dbReference>
<dbReference type="SUPFAM" id="SSF53335">
    <property type="entry name" value="S-adenosyl-L-methionine-dependent methyltransferases"/>
    <property type="match status" value="1"/>
</dbReference>
<name>A0A291RPY3_9NOCA</name>
<evidence type="ECO:0000256" key="2">
    <source>
        <dbReference type="ARBA" id="ARBA00022603"/>
    </source>
</evidence>
<evidence type="ECO:0000256" key="1">
    <source>
        <dbReference type="ARBA" id="ARBA00010815"/>
    </source>
</evidence>
<dbReference type="AlphaFoldDB" id="A0A291RPY3"/>
<sequence length="378" mass="43077">MTTDQAIVRAIARSAGITINGPAAHDIRVNDERFYSTVVSHGTLGLGESYMAGWWDCDRLDELFYRLLSLDENTQPSIGIREKLRIATAYLMNRQSLGRARHVTRAHYDLGNRFFEQMLDKRMVYSCGYWKEADNLDDAQEHKLDLICRKLGLTPGDRVLDIGCGWGGFVEFAAERYGCECVGITLSAPQAEYAAERCVDLPVDIITGDYRDLTAGDIGVFDKIVSIGMFEHVGPQNYRTFMKTAHTLLTATGICLLHTIGDNRSKMRADPWLDRYIFPNGVAPSVQQIGRAIEGLFVMEDWHNFGPDYYTTLTAWNARCEAGSEHLPETSRMPDEQFRRMWRYYLLSFASAFKARHLQLWQIILTKVERGQPYNSIR</sequence>
<organism evidence="6 7">
    <name type="scientific">Nocardia terpenica</name>
    <dbReference type="NCBI Taxonomy" id="455432"/>
    <lineage>
        <taxon>Bacteria</taxon>
        <taxon>Bacillati</taxon>
        <taxon>Actinomycetota</taxon>
        <taxon>Actinomycetes</taxon>
        <taxon>Mycobacteriales</taxon>
        <taxon>Nocardiaceae</taxon>
        <taxon>Nocardia</taxon>
    </lineage>
</organism>
<evidence type="ECO:0000256" key="4">
    <source>
        <dbReference type="ARBA" id="ARBA00022691"/>
    </source>
</evidence>
<evidence type="ECO:0000313" key="7">
    <source>
        <dbReference type="Proteomes" id="UP000221961"/>
    </source>
</evidence>
<dbReference type="InterPro" id="IPR029063">
    <property type="entry name" value="SAM-dependent_MTases_sf"/>
</dbReference>
<proteinExistence type="inferred from homology"/>
<gene>
    <name evidence="6" type="ORF">CRH09_27265</name>
</gene>
<evidence type="ECO:0000313" key="6">
    <source>
        <dbReference type="EMBL" id="ATL69328.1"/>
    </source>
</evidence>
<dbReference type="NCBIfam" id="NF008686">
    <property type="entry name" value="PRK11705.1"/>
    <property type="match status" value="1"/>
</dbReference>
<dbReference type="GO" id="GO:0008168">
    <property type="term" value="F:methyltransferase activity"/>
    <property type="evidence" value="ECO:0007669"/>
    <property type="project" value="UniProtKB-KW"/>
</dbReference>
<dbReference type="Pfam" id="PF02353">
    <property type="entry name" value="CMAS"/>
    <property type="match status" value="1"/>
</dbReference>
<dbReference type="Proteomes" id="UP000221961">
    <property type="component" value="Chromosome"/>
</dbReference>
<keyword evidence="4" id="KW-0949">S-adenosyl-L-methionine</keyword>
<dbReference type="GO" id="GO:0032259">
    <property type="term" value="P:methylation"/>
    <property type="evidence" value="ECO:0007669"/>
    <property type="project" value="UniProtKB-KW"/>
</dbReference>
<dbReference type="GeneID" id="88361004"/>
<dbReference type="PIRSF" id="PIRSF003085">
    <property type="entry name" value="CMAS"/>
    <property type="match status" value="1"/>
</dbReference>